<dbReference type="AlphaFoldDB" id="A0AA36JCW6"/>
<dbReference type="EMBL" id="CAUJNA010003516">
    <property type="protein sequence ID" value="CAJ1403908.1"/>
    <property type="molecule type" value="Genomic_DNA"/>
</dbReference>
<organism evidence="1 2">
    <name type="scientific">Effrenium voratum</name>
    <dbReference type="NCBI Taxonomy" id="2562239"/>
    <lineage>
        <taxon>Eukaryota</taxon>
        <taxon>Sar</taxon>
        <taxon>Alveolata</taxon>
        <taxon>Dinophyceae</taxon>
        <taxon>Suessiales</taxon>
        <taxon>Symbiodiniaceae</taxon>
        <taxon>Effrenium</taxon>
    </lineage>
</organism>
<comment type="caution">
    <text evidence="1">The sequence shown here is derived from an EMBL/GenBank/DDBJ whole genome shotgun (WGS) entry which is preliminary data.</text>
</comment>
<proteinExistence type="predicted"/>
<name>A0AA36JCW6_9DINO</name>
<dbReference type="Proteomes" id="UP001178507">
    <property type="component" value="Unassembled WGS sequence"/>
</dbReference>
<evidence type="ECO:0000313" key="2">
    <source>
        <dbReference type="Proteomes" id="UP001178507"/>
    </source>
</evidence>
<gene>
    <name evidence="1" type="ORF">EVOR1521_LOCUS26471</name>
</gene>
<reference evidence="1" key="1">
    <citation type="submission" date="2023-08" db="EMBL/GenBank/DDBJ databases">
        <authorList>
            <person name="Chen Y."/>
            <person name="Shah S."/>
            <person name="Dougan E. K."/>
            <person name="Thang M."/>
            <person name="Chan C."/>
        </authorList>
    </citation>
    <scope>NUCLEOTIDE SEQUENCE</scope>
</reference>
<protein>
    <submittedName>
        <fullName evidence="1">Uncharacterized protein</fullName>
    </submittedName>
</protein>
<accession>A0AA36JCW6</accession>
<sequence length="66" mass="7557">MSRHSNFLLVSQLWQVTSPKVIKELMQTFEKRPSGTQTIVSLFLHKQAPPGLDFAEEGEVKERGWS</sequence>
<keyword evidence="2" id="KW-1185">Reference proteome</keyword>
<evidence type="ECO:0000313" key="1">
    <source>
        <dbReference type="EMBL" id="CAJ1403908.1"/>
    </source>
</evidence>